<evidence type="ECO:0000256" key="1">
    <source>
        <dbReference type="SAM" id="MobiDB-lite"/>
    </source>
</evidence>
<feature type="region of interest" description="Disordered" evidence="1">
    <location>
        <begin position="29"/>
        <end position="49"/>
    </location>
</feature>
<organism evidence="2 3">
    <name type="scientific">Deinococcus aerolatus</name>
    <dbReference type="NCBI Taxonomy" id="522487"/>
    <lineage>
        <taxon>Bacteria</taxon>
        <taxon>Thermotogati</taxon>
        <taxon>Deinococcota</taxon>
        <taxon>Deinococci</taxon>
        <taxon>Deinococcales</taxon>
        <taxon>Deinococcaceae</taxon>
        <taxon>Deinococcus</taxon>
    </lineage>
</organism>
<dbReference type="RefSeq" id="WP_188973354.1">
    <property type="nucleotide sequence ID" value="NZ_BMOL01000017.1"/>
</dbReference>
<accession>A0ABQ2GDR8</accession>
<protein>
    <recommendedName>
        <fullName evidence="4">GGDEF domain-containing protein</fullName>
    </recommendedName>
</protein>
<gene>
    <name evidence="2" type="ORF">GCM10010840_29830</name>
</gene>
<proteinExistence type="predicted"/>
<evidence type="ECO:0000313" key="3">
    <source>
        <dbReference type="Proteomes" id="UP000639973"/>
    </source>
</evidence>
<keyword evidence="3" id="KW-1185">Reference proteome</keyword>
<feature type="compositionally biased region" description="Gly residues" evidence="1">
    <location>
        <begin position="30"/>
        <end position="39"/>
    </location>
</feature>
<reference evidence="3" key="1">
    <citation type="journal article" date="2019" name="Int. J. Syst. Evol. Microbiol.">
        <title>The Global Catalogue of Microorganisms (GCM) 10K type strain sequencing project: providing services to taxonomists for standard genome sequencing and annotation.</title>
        <authorList>
            <consortium name="The Broad Institute Genomics Platform"/>
            <consortium name="The Broad Institute Genome Sequencing Center for Infectious Disease"/>
            <person name="Wu L."/>
            <person name="Ma J."/>
        </authorList>
    </citation>
    <scope>NUCLEOTIDE SEQUENCE [LARGE SCALE GENOMIC DNA]</scope>
    <source>
        <strain evidence="3">JCM 15442</strain>
    </source>
</reference>
<sequence length="49" mass="4834">MGGDEFVVLGVLGEDEIHDAVDAAVLAARQGGGEGGGPGTRDATLLAIR</sequence>
<dbReference type="EMBL" id="BMOL01000017">
    <property type="protein sequence ID" value="GGL89787.1"/>
    <property type="molecule type" value="Genomic_DNA"/>
</dbReference>
<dbReference type="Proteomes" id="UP000639973">
    <property type="component" value="Unassembled WGS sequence"/>
</dbReference>
<evidence type="ECO:0008006" key="4">
    <source>
        <dbReference type="Google" id="ProtNLM"/>
    </source>
</evidence>
<evidence type="ECO:0000313" key="2">
    <source>
        <dbReference type="EMBL" id="GGL89787.1"/>
    </source>
</evidence>
<comment type="caution">
    <text evidence="2">The sequence shown here is derived from an EMBL/GenBank/DDBJ whole genome shotgun (WGS) entry which is preliminary data.</text>
</comment>
<name>A0ABQ2GDR8_9DEIO</name>